<name>A0A7N1A6N4_KALFE</name>
<comment type="subcellular location">
    <subcellularLocation>
        <location evidence="2">Membrane</location>
        <topology evidence="2">Single-pass membrane protein</topology>
    </subcellularLocation>
</comment>
<evidence type="ECO:0000256" key="13">
    <source>
        <dbReference type="ARBA" id="ARBA00024209"/>
    </source>
</evidence>
<dbReference type="InterPro" id="IPR053238">
    <property type="entry name" value="RING-H2_zinc_finger"/>
</dbReference>
<evidence type="ECO:0000256" key="1">
    <source>
        <dbReference type="ARBA" id="ARBA00000900"/>
    </source>
</evidence>
<keyword evidence="7" id="KW-0479">Metal-binding</keyword>
<dbReference type="FunFam" id="3.30.40.10:FF:000187">
    <property type="entry name" value="E3 ubiquitin-protein ligase ATL6"/>
    <property type="match status" value="1"/>
</dbReference>
<dbReference type="AlphaFoldDB" id="A0A7N1A6N4"/>
<comment type="similarity">
    <text evidence="13">Belongs to the RING-type zinc finger family. ATL subfamily.</text>
</comment>
<evidence type="ECO:0000256" key="9">
    <source>
        <dbReference type="ARBA" id="ARBA00022786"/>
    </source>
</evidence>
<keyword evidence="11" id="KW-1133">Transmembrane helix</keyword>
<evidence type="ECO:0000256" key="3">
    <source>
        <dbReference type="ARBA" id="ARBA00004906"/>
    </source>
</evidence>
<protein>
    <recommendedName>
        <fullName evidence="4">RING-type E3 ubiquitin transferase</fullName>
        <ecNumber evidence="4">2.3.2.27</ecNumber>
    </recommendedName>
</protein>
<evidence type="ECO:0000256" key="2">
    <source>
        <dbReference type="ARBA" id="ARBA00004167"/>
    </source>
</evidence>
<evidence type="ECO:0000313" key="17">
    <source>
        <dbReference type="Proteomes" id="UP000594263"/>
    </source>
</evidence>
<dbReference type="InterPro" id="IPR001841">
    <property type="entry name" value="Znf_RING"/>
</dbReference>
<dbReference type="SUPFAM" id="SSF57850">
    <property type="entry name" value="RING/U-box"/>
    <property type="match status" value="1"/>
</dbReference>
<dbReference type="GO" id="GO:0061630">
    <property type="term" value="F:ubiquitin protein ligase activity"/>
    <property type="evidence" value="ECO:0007669"/>
    <property type="project" value="UniProtKB-EC"/>
</dbReference>
<dbReference type="OMA" id="PAWVVEM"/>
<evidence type="ECO:0000256" key="5">
    <source>
        <dbReference type="ARBA" id="ARBA00022679"/>
    </source>
</evidence>
<evidence type="ECO:0000313" key="16">
    <source>
        <dbReference type="EnsemblPlants" id="Kaladp0607s0022.1.v1.1.CDS.1"/>
    </source>
</evidence>
<comment type="pathway">
    <text evidence="3">Protein modification; protein ubiquitination.</text>
</comment>
<dbReference type="GO" id="GO:0008270">
    <property type="term" value="F:zinc ion binding"/>
    <property type="evidence" value="ECO:0007669"/>
    <property type="project" value="UniProtKB-KW"/>
</dbReference>
<dbReference type="GO" id="GO:0016020">
    <property type="term" value="C:membrane"/>
    <property type="evidence" value="ECO:0007669"/>
    <property type="project" value="UniProtKB-SubCell"/>
</dbReference>
<dbReference type="Proteomes" id="UP000594263">
    <property type="component" value="Unplaced"/>
</dbReference>
<dbReference type="PANTHER" id="PTHR14155">
    <property type="entry name" value="RING FINGER DOMAIN-CONTAINING"/>
    <property type="match status" value="1"/>
</dbReference>
<evidence type="ECO:0000256" key="12">
    <source>
        <dbReference type="ARBA" id="ARBA00023136"/>
    </source>
</evidence>
<feature type="domain" description="RING-type" evidence="15">
    <location>
        <begin position="82"/>
        <end position="124"/>
    </location>
</feature>
<keyword evidence="8 14" id="KW-0863">Zinc-finger</keyword>
<evidence type="ECO:0000256" key="4">
    <source>
        <dbReference type="ARBA" id="ARBA00012483"/>
    </source>
</evidence>
<organism evidence="16 17">
    <name type="scientific">Kalanchoe fedtschenkoi</name>
    <name type="common">Lavender scallops</name>
    <name type="synonym">South American air plant</name>
    <dbReference type="NCBI Taxonomy" id="63787"/>
    <lineage>
        <taxon>Eukaryota</taxon>
        <taxon>Viridiplantae</taxon>
        <taxon>Streptophyta</taxon>
        <taxon>Embryophyta</taxon>
        <taxon>Tracheophyta</taxon>
        <taxon>Spermatophyta</taxon>
        <taxon>Magnoliopsida</taxon>
        <taxon>eudicotyledons</taxon>
        <taxon>Gunneridae</taxon>
        <taxon>Pentapetalae</taxon>
        <taxon>Saxifragales</taxon>
        <taxon>Crassulaceae</taxon>
        <taxon>Kalanchoe</taxon>
    </lineage>
</organism>
<sequence>MDELILACLCAFAFFSLITLFLRFFLTSFPPPSISPDGGGVGGSSRSASVKGLDPEEIRTLPVYAYTAFRDLEIGKGSRAECPVCLGEFGEHESVRLLPKCDHAFHPKCIESWLVGSGTCPVCRTDLTADDEITA</sequence>
<evidence type="ECO:0000256" key="7">
    <source>
        <dbReference type="ARBA" id="ARBA00022723"/>
    </source>
</evidence>
<evidence type="ECO:0000259" key="15">
    <source>
        <dbReference type="PROSITE" id="PS50089"/>
    </source>
</evidence>
<dbReference type="Gene3D" id="3.30.40.10">
    <property type="entry name" value="Zinc/RING finger domain, C3HC4 (zinc finger)"/>
    <property type="match status" value="1"/>
</dbReference>
<evidence type="ECO:0000256" key="6">
    <source>
        <dbReference type="ARBA" id="ARBA00022692"/>
    </source>
</evidence>
<dbReference type="InterPro" id="IPR013083">
    <property type="entry name" value="Znf_RING/FYVE/PHD"/>
</dbReference>
<keyword evidence="6" id="KW-0812">Transmembrane</keyword>
<evidence type="ECO:0000256" key="14">
    <source>
        <dbReference type="PROSITE-ProRule" id="PRU00175"/>
    </source>
</evidence>
<evidence type="ECO:0000256" key="8">
    <source>
        <dbReference type="ARBA" id="ARBA00022771"/>
    </source>
</evidence>
<evidence type="ECO:0000256" key="10">
    <source>
        <dbReference type="ARBA" id="ARBA00022833"/>
    </source>
</evidence>
<comment type="catalytic activity">
    <reaction evidence="1">
        <text>S-ubiquitinyl-[E2 ubiquitin-conjugating enzyme]-L-cysteine + [acceptor protein]-L-lysine = [E2 ubiquitin-conjugating enzyme]-L-cysteine + N(6)-ubiquitinyl-[acceptor protein]-L-lysine.</text>
        <dbReference type="EC" id="2.3.2.27"/>
    </reaction>
</comment>
<keyword evidence="12" id="KW-0472">Membrane</keyword>
<reference evidence="16" key="1">
    <citation type="submission" date="2021-01" db="UniProtKB">
        <authorList>
            <consortium name="EnsemblPlants"/>
        </authorList>
    </citation>
    <scope>IDENTIFICATION</scope>
</reference>
<dbReference type="EnsemblPlants" id="Kaladp0607s0022.1.v1.1">
    <property type="protein sequence ID" value="Kaladp0607s0022.1.v1.1.CDS.1"/>
    <property type="gene ID" value="Kaladp0607s0022.v1.1"/>
</dbReference>
<evidence type="ECO:0000256" key="11">
    <source>
        <dbReference type="ARBA" id="ARBA00022989"/>
    </source>
</evidence>
<dbReference type="Pfam" id="PF13639">
    <property type="entry name" value="zf-RING_2"/>
    <property type="match status" value="1"/>
</dbReference>
<keyword evidence="9" id="KW-0833">Ubl conjugation pathway</keyword>
<keyword evidence="5" id="KW-0808">Transferase</keyword>
<dbReference type="Gramene" id="Kaladp0607s0022.1.v1.1">
    <property type="protein sequence ID" value="Kaladp0607s0022.1.v1.1.CDS.1"/>
    <property type="gene ID" value="Kaladp0607s0022.v1.1"/>
</dbReference>
<accession>A0A7N1A6N4</accession>
<dbReference type="PROSITE" id="PS50089">
    <property type="entry name" value="ZF_RING_2"/>
    <property type="match status" value="1"/>
</dbReference>
<dbReference type="SMART" id="SM00184">
    <property type="entry name" value="RING"/>
    <property type="match status" value="1"/>
</dbReference>
<proteinExistence type="inferred from homology"/>
<keyword evidence="10" id="KW-0862">Zinc</keyword>
<dbReference type="PANTHER" id="PTHR14155:SF576">
    <property type="entry name" value="E3 UBIQUITIN-PROTEIN LIGASE ATL6-LIKE"/>
    <property type="match status" value="1"/>
</dbReference>
<keyword evidence="17" id="KW-1185">Reference proteome</keyword>
<dbReference type="EC" id="2.3.2.27" evidence="4"/>